<dbReference type="InterPro" id="IPR052016">
    <property type="entry name" value="Bact_Sigma-Reg"/>
</dbReference>
<dbReference type="AlphaFoldDB" id="A0A543J4A7"/>
<dbReference type="InterPro" id="IPR003018">
    <property type="entry name" value="GAF"/>
</dbReference>
<evidence type="ECO:0000259" key="4">
    <source>
        <dbReference type="SMART" id="SM00091"/>
    </source>
</evidence>
<dbReference type="InterPro" id="IPR029016">
    <property type="entry name" value="GAF-like_dom_sf"/>
</dbReference>
<dbReference type="InterPro" id="IPR036457">
    <property type="entry name" value="PPM-type-like_dom_sf"/>
</dbReference>
<dbReference type="Gene3D" id="3.60.40.10">
    <property type="entry name" value="PPM-type phosphatase domain"/>
    <property type="match status" value="1"/>
</dbReference>
<comment type="caution">
    <text evidence="6">The sequence shown here is derived from an EMBL/GenBank/DDBJ whole genome shotgun (WGS) entry which is preliminary data.</text>
</comment>
<dbReference type="SMART" id="SM00065">
    <property type="entry name" value="GAF"/>
    <property type="match status" value="2"/>
</dbReference>
<dbReference type="InterPro" id="IPR000014">
    <property type="entry name" value="PAS"/>
</dbReference>
<dbReference type="Proteomes" id="UP000319213">
    <property type="component" value="Unassembled WGS sequence"/>
</dbReference>
<dbReference type="GO" id="GO:0016791">
    <property type="term" value="F:phosphatase activity"/>
    <property type="evidence" value="ECO:0007669"/>
    <property type="project" value="TreeGrafter"/>
</dbReference>
<feature type="domain" description="GAF" evidence="3">
    <location>
        <begin position="342"/>
        <end position="489"/>
    </location>
</feature>
<dbReference type="Pfam" id="PF08448">
    <property type="entry name" value="PAS_4"/>
    <property type="match status" value="1"/>
</dbReference>
<dbReference type="InterPro" id="IPR001932">
    <property type="entry name" value="PPM-type_phosphatase-like_dom"/>
</dbReference>
<keyword evidence="7" id="KW-1185">Reference proteome</keyword>
<protein>
    <submittedName>
        <fullName evidence="6">Serine phosphatase RsbU (Regulator of sigma subunit)</fullName>
    </submittedName>
</protein>
<name>A0A543J4A7_9ACTN</name>
<organism evidence="6 7">
    <name type="scientific">Thermopolyspora flexuosa</name>
    <dbReference type="NCBI Taxonomy" id="103836"/>
    <lineage>
        <taxon>Bacteria</taxon>
        <taxon>Bacillati</taxon>
        <taxon>Actinomycetota</taxon>
        <taxon>Actinomycetes</taxon>
        <taxon>Streptosporangiales</taxon>
        <taxon>Streptosporangiaceae</taxon>
        <taxon>Thermopolyspora</taxon>
    </lineage>
</organism>
<evidence type="ECO:0000256" key="2">
    <source>
        <dbReference type="SAM" id="MobiDB-lite"/>
    </source>
</evidence>
<dbReference type="SMART" id="SM00331">
    <property type="entry name" value="PP2C_SIG"/>
    <property type="match status" value="1"/>
</dbReference>
<dbReference type="Gene3D" id="3.30.450.20">
    <property type="entry name" value="PAS domain"/>
    <property type="match status" value="1"/>
</dbReference>
<dbReference type="InterPro" id="IPR035965">
    <property type="entry name" value="PAS-like_dom_sf"/>
</dbReference>
<dbReference type="InterPro" id="IPR013656">
    <property type="entry name" value="PAS_4"/>
</dbReference>
<dbReference type="SUPFAM" id="SSF55785">
    <property type="entry name" value="PYP-like sensor domain (PAS domain)"/>
    <property type="match status" value="1"/>
</dbReference>
<dbReference type="Pfam" id="PF13185">
    <property type="entry name" value="GAF_2"/>
    <property type="match status" value="2"/>
</dbReference>
<feature type="domain" description="PAS" evidence="4">
    <location>
        <begin position="185"/>
        <end position="254"/>
    </location>
</feature>
<dbReference type="CDD" id="cd00130">
    <property type="entry name" value="PAS"/>
    <property type="match status" value="1"/>
</dbReference>
<evidence type="ECO:0000259" key="5">
    <source>
        <dbReference type="SMART" id="SM00331"/>
    </source>
</evidence>
<feature type="region of interest" description="Disordered" evidence="2">
    <location>
        <begin position="288"/>
        <end position="310"/>
    </location>
</feature>
<feature type="domain" description="PPM-type phosphatase" evidence="5">
    <location>
        <begin position="507"/>
        <end position="721"/>
    </location>
</feature>
<feature type="domain" description="GAF" evidence="3">
    <location>
        <begin position="13"/>
        <end position="164"/>
    </location>
</feature>
<proteinExistence type="predicted"/>
<dbReference type="PANTHER" id="PTHR43156:SF2">
    <property type="entry name" value="STAGE II SPORULATION PROTEIN E"/>
    <property type="match status" value="1"/>
</dbReference>
<evidence type="ECO:0000313" key="7">
    <source>
        <dbReference type="Proteomes" id="UP000319213"/>
    </source>
</evidence>
<dbReference type="SUPFAM" id="SSF55781">
    <property type="entry name" value="GAF domain-like"/>
    <property type="match status" value="2"/>
</dbReference>
<keyword evidence="1" id="KW-0378">Hydrolase</keyword>
<evidence type="ECO:0000259" key="3">
    <source>
        <dbReference type="SMART" id="SM00065"/>
    </source>
</evidence>
<sequence length="730" mass="77925">MTDRAVCDAGRDDIQRLLEQALSRTVQSLGAYGGGLALVDPDDEVLTVHLGVGLPLEYATPLHRKRLSSATPDPLLEAVRERRLVWIASSEELVRRYPQPARILPHHALAVAPIVTGDTTWGVLLLFWPASRPAVLDPVERHAIEAAAERFGRMLQGAAEAGFRLPPPERPRTLPLPRYPTVSAAECQAAVDYVARLPEGGCALGLDGRIVFLDPTAAELLGGEVGDLVGQKPWEAVPWLRDPRYEQAHRHAVLRQEPVSLTAVRPPDRPLLFQLYPDPTGVSVRISPIPGERRGPNGESSATGTFGTAGVTQADRLPGASMGIDAVYRMIELAGALAQAADVAEVIDCATDHSMLAFGAKGCAILTTESGRLRILSDRGWNPDIFPIFDHMPLTADAPGVVALTAGVPLFFADDEELARMYPALGGMDSGMAAWAYLPLVVSGRPIGACVLGYEWPHRFSEEERIALLSFSALIAQALERARLNESRTRLVHSLQVGLLPPSLPAVPGIELTARYLPAGHGMEIGGDFYDVIPLGPEDVVAFIGDVQGHDASAAALMGHLRTAVHAYALTGADPGQVLADTNRLIADLDPHLLASCLIVRIDLAGLRARVATAGHYPPVLRRPGEAAEIAQIPPGPLLGAATRSSYPVVDLALPTGTVLVMYTDGLVEIPATDPEQNLGGLVAMVDRADGPLEPLADDLVRQGSPYGGRTDDTTVLLLRVTADRRNGHN</sequence>
<evidence type="ECO:0000313" key="6">
    <source>
        <dbReference type="EMBL" id="TQM77643.1"/>
    </source>
</evidence>
<dbReference type="SUPFAM" id="SSF81606">
    <property type="entry name" value="PP2C-like"/>
    <property type="match status" value="1"/>
</dbReference>
<dbReference type="Gene3D" id="3.30.450.40">
    <property type="match status" value="2"/>
</dbReference>
<dbReference type="EMBL" id="VFPQ01000001">
    <property type="protein sequence ID" value="TQM77643.1"/>
    <property type="molecule type" value="Genomic_DNA"/>
</dbReference>
<dbReference type="RefSeq" id="WP_142261341.1">
    <property type="nucleotide sequence ID" value="NZ_BMPV01000002.1"/>
</dbReference>
<gene>
    <name evidence="6" type="ORF">FHX40_4414</name>
</gene>
<reference evidence="6 7" key="1">
    <citation type="submission" date="2019-06" db="EMBL/GenBank/DDBJ databases">
        <title>Sequencing the genomes of 1000 actinobacteria strains.</title>
        <authorList>
            <person name="Klenk H.-P."/>
        </authorList>
    </citation>
    <scope>NUCLEOTIDE SEQUENCE [LARGE SCALE GENOMIC DNA]</scope>
    <source>
        <strain evidence="6 7">DSM 43186</strain>
    </source>
</reference>
<dbReference type="Pfam" id="PF07228">
    <property type="entry name" value="SpoIIE"/>
    <property type="match status" value="1"/>
</dbReference>
<evidence type="ECO:0000256" key="1">
    <source>
        <dbReference type="ARBA" id="ARBA00022801"/>
    </source>
</evidence>
<dbReference type="PANTHER" id="PTHR43156">
    <property type="entry name" value="STAGE II SPORULATION PROTEIN E-RELATED"/>
    <property type="match status" value="1"/>
</dbReference>
<dbReference type="SMART" id="SM00091">
    <property type="entry name" value="PAS"/>
    <property type="match status" value="1"/>
</dbReference>
<accession>A0A543J4A7</accession>
<dbReference type="OrthoDB" id="118142at2"/>